<reference evidence="1" key="1">
    <citation type="journal article" date="2014" name="Front. Microbiol.">
        <title>High frequency of phylogenetically diverse reductive dehalogenase-homologous genes in deep subseafloor sedimentary metagenomes.</title>
        <authorList>
            <person name="Kawai M."/>
            <person name="Futagami T."/>
            <person name="Toyoda A."/>
            <person name="Takaki Y."/>
            <person name="Nishi S."/>
            <person name="Hori S."/>
            <person name="Arai W."/>
            <person name="Tsubouchi T."/>
            <person name="Morono Y."/>
            <person name="Uchiyama I."/>
            <person name="Ito T."/>
            <person name="Fujiyama A."/>
            <person name="Inagaki F."/>
            <person name="Takami H."/>
        </authorList>
    </citation>
    <scope>NUCLEOTIDE SEQUENCE</scope>
    <source>
        <strain evidence="1">Expedition CK06-06</strain>
    </source>
</reference>
<protein>
    <submittedName>
        <fullName evidence="1">Uncharacterized protein</fullName>
    </submittedName>
</protein>
<feature type="non-terminal residue" evidence="1">
    <location>
        <position position="1"/>
    </location>
</feature>
<comment type="caution">
    <text evidence="1">The sequence shown here is derived from an EMBL/GenBank/DDBJ whole genome shotgun (WGS) entry which is preliminary data.</text>
</comment>
<name>X1MC36_9ZZZZ</name>
<dbReference type="EMBL" id="BARV01030623">
    <property type="protein sequence ID" value="GAI43438.1"/>
    <property type="molecule type" value="Genomic_DNA"/>
</dbReference>
<sequence length="29" mass="3187">LKDPTPPPYVVCRLKNEMMPISGVCLVSV</sequence>
<accession>X1MC36</accession>
<dbReference type="EMBL" id="BARV01021894">
    <property type="protein sequence ID" value="GAI28843.1"/>
    <property type="molecule type" value="Genomic_DNA"/>
</dbReference>
<evidence type="ECO:0000313" key="1">
    <source>
        <dbReference type="EMBL" id="GAI28843.1"/>
    </source>
</evidence>
<evidence type="ECO:0000313" key="2">
    <source>
        <dbReference type="EMBL" id="GAI43438.1"/>
    </source>
</evidence>
<organism evidence="1">
    <name type="scientific">marine sediment metagenome</name>
    <dbReference type="NCBI Taxonomy" id="412755"/>
    <lineage>
        <taxon>unclassified sequences</taxon>
        <taxon>metagenomes</taxon>
        <taxon>ecological metagenomes</taxon>
    </lineage>
</organism>
<proteinExistence type="predicted"/>
<gene>
    <name evidence="1" type="ORF">S06H3_36186</name>
    <name evidence="2" type="ORF">S06H3_48611</name>
</gene>
<dbReference type="AlphaFoldDB" id="X1MC36"/>